<sequence>MPQEKKNNAQQRKHQYIKPKPRIKML</sequence>
<reference evidence="2" key="1">
    <citation type="submission" date="2018-02" db="EMBL/GenBank/DDBJ databases">
        <title>Rhizophora mucronata_Transcriptome.</title>
        <authorList>
            <person name="Meera S.P."/>
            <person name="Sreeshan A."/>
            <person name="Augustine A."/>
        </authorList>
    </citation>
    <scope>NUCLEOTIDE SEQUENCE</scope>
    <source>
        <tissue evidence="2">Leaf</tissue>
    </source>
</reference>
<organism evidence="2">
    <name type="scientific">Rhizophora mucronata</name>
    <name type="common">Asiatic mangrove</name>
    <dbReference type="NCBI Taxonomy" id="61149"/>
    <lineage>
        <taxon>Eukaryota</taxon>
        <taxon>Viridiplantae</taxon>
        <taxon>Streptophyta</taxon>
        <taxon>Embryophyta</taxon>
        <taxon>Tracheophyta</taxon>
        <taxon>Spermatophyta</taxon>
        <taxon>Magnoliopsida</taxon>
        <taxon>eudicotyledons</taxon>
        <taxon>Gunneridae</taxon>
        <taxon>Pentapetalae</taxon>
        <taxon>rosids</taxon>
        <taxon>fabids</taxon>
        <taxon>Malpighiales</taxon>
        <taxon>Rhizophoraceae</taxon>
        <taxon>Rhizophora</taxon>
    </lineage>
</organism>
<feature type="region of interest" description="Disordered" evidence="1">
    <location>
        <begin position="1"/>
        <end position="26"/>
    </location>
</feature>
<dbReference type="AlphaFoldDB" id="A0A2P2MMX3"/>
<dbReference type="EMBL" id="GGEC01051063">
    <property type="protein sequence ID" value="MBX31547.1"/>
    <property type="molecule type" value="Transcribed_RNA"/>
</dbReference>
<feature type="compositionally biased region" description="Basic residues" evidence="1">
    <location>
        <begin position="11"/>
        <end position="26"/>
    </location>
</feature>
<evidence type="ECO:0000313" key="2">
    <source>
        <dbReference type="EMBL" id="MBX31547.1"/>
    </source>
</evidence>
<proteinExistence type="predicted"/>
<protein>
    <submittedName>
        <fullName evidence="2">Uncharacterized protein</fullName>
    </submittedName>
</protein>
<evidence type="ECO:0000256" key="1">
    <source>
        <dbReference type="SAM" id="MobiDB-lite"/>
    </source>
</evidence>
<accession>A0A2P2MMX3</accession>
<name>A0A2P2MMX3_RHIMU</name>